<protein>
    <submittedName>
        <fullName evidence="3">Uncharacterized protein</fullName>
    </submittedName>
</protein>
<evidence type="ECO:0000256" key="2">
    <source>
        <dbReference type="SAM" id="MobiDB-lite"/>
    </source>
</evidence>
<dbReference type="EMBL" id="JAVYII010000008">
    <property type="protein sequence ID" value="MDT9594869.1"/>
    <property type="molecule type" value="Genomic_DNA"/>
</dbReference>
<proteinExistence type="predicted"/>
<comment type="caution">
    <text evidence="3">The sequence shown here is derived from an EMBL/GenBank/DDBJ whole genome shotgun (WGS) entry which is preliminary data.</text>
</comment>
<name>A0ABU3Q0F5_9ACTN</name>
<feature type="coiled-coil region" evidence="1">
    <location>
        <begin position="645"/>
        <end position="672"/>
    </location>
</feature>
<dbReference type="Proteomes" id="UP001268542">
    <property type="component" value="Unassembled WGS sequence"/>
</dbReference>
<gene>
    <name evidence="3" type="ORF">RDV89_17405</name>
</gene>
<evidence type="ECO:0000256" key="1">
    <source>
        <dbReference type="SAM" id="Coils"/>
    </source>
</evidence>
<feature type="compositionally biased region" description="Low complexity" evidence="2">
    <location>
        <begin position="830"/>
        <end position="839"/>
    </location>
</feature>
<organism evidence="3 4">
    <name type="scientific">Nocardioides imazamoxiresistens</name>
    <dbReference type="NCBI Taxonomy" id="3231893"/>
    <lineage>
        <taxon>Bacteria</taxon>
        <taxon>Bacillati</taxon>
        <taxon>Actinomycetota</taxon>
        <taxon>Actinomycetes</taxon>
        <taxon>Propionibacteriales</taxon>
        <taxon>Nocardioidaceae</taxon>
        <taxon>Nocardioides</taxon>
    </lineage>
</organism>
<accession>A0ABU3Q0F5</accession>
<sequence length="1159" mass="126076">MVARAVDQFLIPHKGFGVRHVLEVVLRYTDIAIGLLESAWQNGDIGREGPVVVAAGEVDAARRLIEMGTPSQLESTTEHRLALEWLTCDAGDLPYEPSHPQSPFGRFARVRPADGRSRWLPPAFLPEILGFAVNELASEAADLPGANGQFAQEVAAETRRMLWRFGPLYGPDDEAGAPVVSASNVVQWVSAPTPRHVVLVHVVSGLRLNELPFKDEPEALRVARKLSAGESSPVAVMMPNGQLRVDPDTVAVPFLVVGSPGHVAAPQAPRLPGMSLDDLRWAARSAESTSDLFTYCRDMSRPDLPPFFGWEAINIWEWWRANRKSVFSGGQAPSFISFTPHAGEAEWRRAAELTSLEAALARLDLPSLRDVVGIDHEDKSPPVIYRFATAVGPGEVSSASAEREAWHERPDLEAWTVHVAGVPVAVSALRPDWEQDFVEVLHDMSGAFGFALRAVADTWETAHIGTGIVGHLIDLSPQRLGSDAGFLRWAETESVEHPDGALVHSTLEVNQDAFDAEHTDITSVLRDEMAEAAMEVLRAAGLGADAARSVGDAWRAAPPMLAVQVLRPPTVRNDLVSPVELDEALISQVDRRVAEAVRAAGVEPGDYTGRRAKDLDRDVLAPAALAQLNDTLAAHNMDDLVRYGMEQLERCLNRKDRALRDVRQSAAKLQIEWDPAERYQELEAKYLLLRRCCETAIEASLRSAAHGAKPVDSIAWGEVLAAAHAYLAATMRSEGVHHQVSPTLLRVSESWELSTKRDDSGEAAPAAAGGGRVYDFDAQALRKLRATELLSADQEADEEDLLELENPVEDVSAVDVVPTDGAAESVAVAGSADAANASSTQDGGGREGPVDADVDAAMLDAYGASGTNVLSVLFALAHWPLSEDDPDAVAVDREAVIDHVLEYTTLGEDPEGRAKVEAAVTLLTSTSADLSAEDWKPWHARSRKRRILIQPLPTMSDGRLVVGPHLCLGALTVYQRYLDQGQLPWSQPQPPVQVDQALERFRDRRNKALERQVGTLLRQHGWSVIENVKENKAHRLSVPRLQTEIDAVAGRAGDPNIWLLEVKDPADVFVIPEIRRALDSFFVDGKKPAYATQLQRKYEDLKAHAAAVAEALGLPPSPPEAPYVIKPMFVTRRAVPAAFVSGPFPFVSLPQLLETVGHA</sequence>
<feature type="region of interest" description="Disordered" evidence="2">
    <location>
        <begin position="830"/>
        <end position="850"/>
    </location>
</feature>
<dbReference type="RefSeq" id="WP_315735061.1">
    <property type="nucleotide sequence ID" value="NZ_JAVYII010000008.1"/>
</dbReference>
<keyword evidence="1" id="KW-0175">Coiled coil</keyword>
<evidence type="ECO:0000313" key="4">
    <source>
        <dbReference type="Proteomes" id="UP001268542"/>
    </source>
</evidence>
<evidence type="ECO:0000313" key="3">
    <source>
        <dbReference type="EMBL" id="MDT9594869.1"/>
    </source>
</evidence>
<reference evidence="3 4" key="1">
    <citation type="submission" date="2023-08" db="EMBL/GenBank/DDBJ databases">
        <title>Nocardioides seae sp. nov., a bacterium isolated from a soil.</title>
        <authorList>
            <person name="Wang X."/>
        </authorList>
    </citation>
    <scope>NUCLEOTIDE SEQUENCE [LARGE SCALE GENOMIC DNA]</scope>
    <source>
        <strain evidence="3 4">YZH12</strain>
    </source>
</reference>
<keyword evidence="4" id="KW-1185">Reference proteome</keyword>